<dbReference type="Gene3D" id="3.40.50.12370">
    <property type="match status" value="1"/>
</dbReference>
<keyword evidence="4 6" id="KW-1133">Transmembrane helix</keyword>
<feature type="transmembrane region" description="Helical" evidence="6">
    <location>
        <begin position="192"/>
        <end position="217"/>
    </location>
</feature>
<dbReference type="PANTHER" id="PTHR42770:SF11">
    <property type="entry name" value="INNER MEMBRANE TRANSPORT PROTEIN YBAT"/>
    <property type="match status" value="1"/>
</dbReference>
<feature type="transmembrane region" description="Helical" evidence="6">
    <location>
        <begin position="273"/>
        <end position="297"/>
    </location>
</feature>
<dbReference type="InterPro" id="IPR050367">
    <property type="entry name" value="APC_superfamily"/>
</dbReference>
<sequence length="751" mass="78767">MADEELAKDLGLLSALTIGIGTMIGAGIFVLPGAAVSIAGPLAAASFVLGGVIALFTALSASELGTAMPKAGGAYFYINRALGPLFGSIAGWGNWIGLTFASAFYMFGFGEYVAAFVSVPGIGTGALALSGPEIVALLGAGFFVGVNYVGAKETGRLQNVIVVTLLAILVVFTLFGVLNADFETLRPLAPDGYTALLPVTGLIFVSYLGFVQITSVAEEIKNPGKNLPIAVVGSVVIVTAIYALVLIAVLAAVPNSLVAGNDTAVVQVAELLIGPLGGAAMLFGGLLATASSANASILSSSRINFAMGREKIVSPKLNEIHPKFGTPYRSIAITGALILLFIVVGDLELLATAGSVLHLVVYGLLNVALVVMREANPSGYDPDFTVPLYPITPILGAVLSFALIGFIEPTVIVLCAVFVAFAAVWYLAYARTKTEHEGVLSEYILTRSEEMPDAAVSAAESVKPDAADYRVLVPVSNPRTEENLITLGSTIAKANGGTVHAVHIVQVPDQVPLSAAADHIDELDATSTTLLEQARENAETFGVPVETHTLVSHRGFEEVFEAARTYEADVTIMGWSEDRPWAAGRAEGTFDELTHDLPCDFLVLKDRDLSVDRVLVPTAGGPDSDLSAEIARTLRDHVGSSITLLYVVDGEDEYEEGETFLTEWAAGHGLSGAEILIDESGDVEDAIGRASEGRDLVIIGATERGLLSRLLSASLVFDVIDEVECSVLLAERPSKRSIRERLFGSGSDAEN</sequence>
<feature type="transmembrane region" description="Helical" evidence="6">
    <location>
        <begin position="82"/>
        <end position="107"/>
    </location>
</feature>
<dbReference type="Gene3D" id="1.20.1740.10">
    <property type="entry name" value="Amino acid/polyamine transporter I"/>
    <property type="match status" value="1"/>
</dbReference>
<evidence type="ECO:0000256" key="4">
    <source>
        <dbReference type="ARBA" id="ARBA00022989"/>
    </source>
</evidence>
<dbReference type="InterPro" id="IPR002293">
    <property type="entry name" value="AA/rel_permease1"/>
</dbReference>
<feature type="transmembrane region" description="Helical" evidence="6">
    <location>
        <begin position="160"/>
        <end position="180"/>
    </location>
</feature>
<dbReference type="Pfam" id="PF13520">
    <property type="entry name" value="AA_permease_2"/>
    <property type="match status" value="1"/>
</dbReference>
<evidence type="ECO:0000259" key="7">
    <source>
        <dbReference type="Pfam" id="PF00582"/>
    </source>
</evidence>
<accession>A0A151AFX2</accession>
<dbReference type="PANTHER" id="PTHR42770">
    <property type="entry name" value="AMINO ACID TRANSPORTER-RELATED"/>
    <property type="match status" value="1"/>
</dbReference>
<feature type="transmembrane region" description="Helical" evidence="6">
    <location>
        <begin position="384"/>
        <end position="404"/>
    </location>
</feature>
<feature type="transmembrane region" description="Helical" evidence="6">
    <location>
        <begin position="350"/>
        <end position="372"/>
    </location>
</feature>
<evidence type="ECO:0000256" key="2">
    <source>
        <dbReference type="ARBA" id="ARBA00022475"/>
    </source>
</evidence>
<dbReference type="RefSeq" id="WP_066381251.1">
    <property type="nucleotide sequence ID" value="NZ_LTAZ01000004.1"/>
</dbReference>
<evidence type="ECO:0000256" key="3">
    <source>
        <dbReference type="ARBA" id="ARBA00022692"/>
    </source>
</evidence>
<dbReference type="EMBL" id="LTAZ01000004">
    <property type="protein sequence ID" value="KYH26494.1"/>
    <property type="molecule type" value="Genomic_DNA"/>
</dbReference>
<feature type="transmembrane region" description="Helical" evidence="6">
    <location>
        <begin position="326"/>
        <end position="344"/>
    </location>
</feature>
<feature type="transmembrane region" description="Helical" evidence="6">
    <location>
        <begin position="12"/>
        <end position="32"/>
    </location>
</feature>
<keyword evidence="2" id="KW-1003">Cell membrane</keyword>
<comment type="subcellular location">
    <subcellularLocation>
        <location evidence="1">Cell membrane</location>
        <topology evidence="1">Multi-pass membrane protein</topology>
    </subcellularLocation>
</comment>
<gene>
    <name evidence="8" type="ORF">HAPAU_15920</name>
</gene>
<evidence type="ECO:0000256" key="1">
    <source>
        <dbReference type="ARBA" id="ARBA00004651"/>
    </source>
</evidence>
<keyword evidence="5 6" id="KW-0472">Membrane</keyword>
<dbReference type="PATRIC" id="fig|1008153.3.peg.1614"/>
<dbReference type="GO" id="GO:0005886">
    <property type="term" value="C:plasma membrane"/>
    <property type="evidence" value="ECO:0007669"/>
    <property type="project" value="UniProtKB-SubCell"/>
</dbReference>
<dbReference type="OrthoDB" id="56838at2157"/>
<feature type="transmembrane region" description="Helical" evidence="6">
    <location>
        <begin position="127"/>
        <end position="148"/>
    </location>
</feature>
<dbReference type="Proteomes" id="UP000075321">
    <property type="component" value="Unassembled WGS sequence"/>
</dbReference>
<protein>
    <submittedName>
        <fullName evidence="8">Putative fructoselysine transporter</fullName>
    </submittedName>
</protein>
<dbReference type="SUPFAM" id="SSF52402">
    <property type="entry name" value="Adenine nucleotide alpha hydrolases-like"/>
    <property type="match status" value="2"/>
</dbReference>
<feature type="transmembrane region" description="Helical" evidence="6">
    <location>
        <begin position="229"/>
        <end position="253"/>
    </location>
</feature>
<dbReference type="AlphaFoldDB" id="A0A151AFX2"/>
<dbReference type="Pfam" id="PF00582">
    <property type="entry name" value="Usp"/>
    <property type="match status" value="2"/>
</dbReference>
<dbReference type="InterPro" id="IPR006016">
    <property type="entry name" value="UspA"/>
</dbReference>
<dbReference type="CDD" id="cd00293">
    <property type="entry name" value="USP-like"/>
    <property type="match status" value="1"/>
</dbReference>
<dbReference type="GO" id="GO:0022857">
    <property type="term" value="F:transmembrane transporter activity"/>
    <property type="evidence" value="ECO:0007669"/>
    <property type="project" value="InterPro"/>
</dbReference>
<evidence type="ECO:0000313" key="9">
    <source>
        <dbReference type="Proteomes" id="UP000075321"/>
    </source>
</evidence>
<name>A0A151AFX2_9EURY</name>
<feature type="domain" description="UspA" evidence="7">
    <location>
        <begin position="470"/>
        <end position="605"/>
    </location>
</feature>
<evidence type="ECO:0000313" key="8">
    <source>
        <dbReference type="EMBL" id="KYH26494.1"/>
    </source>
</evidence>
<evidence type="ECO:0000256" key="6">
    <source>
        <dbReference type="SAM" id="Phobius"/>
    </source>
</evidence>
<comment type="caution">
    <text evidence="8">The sequence shown here is derived from an EMBL/GenBank/DDBJ whole genome shotgun (WGS) entry which is preliminary data.</text>
</comment>
<keyword evidence="3 6" id="KW-0812">Transmembrane</keyword>
<feature type="transmembrane region" description="Helical" evidence="6">
    <location>
        <begin position="38"/>
        <end position="61"/>
    </location>
</feature>
<proteinExistence type="predicted"/>
<reference evidence="8 9" key="1">
    <citation type="submission" date="2016-02" db="EMBL/GenBank/DDBJ databases">
        <title>Genome sequence of Halalkalicoccus paucihalophilus DSM 24557.</title>
        <authorList>
            <person name="Poehlein A."/>
            <person name="Daniel R."/>
        </authorList>
    </citation>
    <scope>NUCLEOTIDE SEQUENCE [LARGE SCALE GENOMIC DNA]</scope>
    <source>
        <strain evidence="8 9">DSM 24557</strain>
    </source>
</reference>
<feature type="domain" description="UspA" evidence="7">
    <location>
        <begin position="612"/>
        <end position="729"/>
    </location>
</feature>
<evidence type="ECO:0000256" key="5">
    <source>
        <dbReference type="ARBA" id="ARBA00023136"/>
    </source>
</evidence>
<keyword evidence="9" id="KW-1185">Reference proteome</keyword>
<feature type="transmembrane region" description="Helical" evidence="6">
    <location>
        <begin position="410"/>
        <end position="429"/>
    </location>
</feature>
<organism evidence="8 9">
    <name type="scientific">Halalkalicoccus paucihalophilus</name>
    <dbReference type="NCBI Taxonomy" id="1008153"/>
    <lineage>
        <taxon>Archaea</taxon>
        <taxon>Methanobacteriati</taxon>
        <taxon>Methanobacteriota</taxon>
        <taxon>Stenosarchaea group</taxon>
        <taxon>Halobacteria</taxon>
        <taxon>Halobacteriales</taxon>
        <taxon>Halococcaceae</taxon>
        <taxon>Halalkalicoccus</taxon>
    </lineage>
</organism>